<proteinExistence type="inferred from homology"/>
<accession>A0AAE1Z0A1</accession>
<evidence type="ECO:0000256" key="1">
    <source>
        <dbReference type="ARBA" id="ARBA00004141"/>
    </source>
</evidence>
<dbReference type="PANTHER" id="PTHR31595:SF72">
    <property type="entry name" value="ACYL-COA--STEROL O-ACYLTRANSFERASE 1-LIKE"/>
    <property type="match status" value="1"/>
</dbReference>
<feature type="transmembrane region" description="Helical" evidence="9">
    <location>
        <begin position="126"/>
        <end position="143"/>
    </location>
</feature>
<dbReference type="PIRSF" id="PIRSF037006">
    <property type="entry name" value="Wax_synthase"/>
    <property type="match status" value="1"/>
</dbReference>
<evidence type="ECO:0000313" key="11">
    <source>
        <dbReference type="EMBL" id="KAK4439417.1"/>
    </source>
</evidence>
<dbReference type="PANTHER" id="PTHR31595">
    <property type="entry name" value="LONG-CHAIN-ALCOHOL O-FATTY-ACYLTRANSFERASE 3-RELATED"/>
    <property type="match status" value="1"/>
</dbReference>
<evidence type="ECO:0000256" key="2">
    <source>
        <dbReference type="ARBA" id="ARBA00007282"/>
    </source>
</evidence>
<feature type="domain" description="Wax synthase" evidence="10">
    <location>
        <begin position="187"/>
        <end position="272"/>
    </location>
</feature>
<keyword evidence="7 9" id="KW-0472">Membrane</keyword>
<evidence type="ECO:0000256" key="5">
    <source>
        <dbReference type="ARBA" id="ARBA00022989"/>
    </source>
</evidence>
<dbReference type="Proteomes" id="UP001293254">
    <property type="component" value="Unassembled WGS sequence"/>
</dbReference>
<gene>
    <name evidence="11" type="ORF">Salat_0276600</name>
</gene>
<evidence type="ECO:0000259" key="10">
    <source>
        <dbReference type="Pfam" id="PF13813"/>
    </source>
</evidence>
<feature type="transmembrane region" description="Helical" evidence="9">
    <location>
        <begin position="155"/>
        <end position="176"/>
    </location>
</feature>
<keyword evidence="8" id="KW-0012">Acyltransferase</keyword>
<dbReference type="InterPro" id="IPR044851">
    <property type="entry name" value="Wax_synthase"/>
</dbReference>
<evidence type="ECO:0000256" key="9">
    <source>
        <dbReference type="SAM" id="Phobius"/>
    </source>
</evidence>
<dbReference type="InterPro" id="IPR017088">
    <property type="entry name" value="Wax_synthase_Magnoliopsida"/>
</dbReference>
<dbReference type="Pfam" id="PF13813">
    <property type="entry name" value="MBOAT_2"/>
    <property type="match status" value="1"/>
</dbReference>
<evidence type="ECO:0000256" key="8">
    <source>
        <dbReference type="ARBA" id="ARBA00023315"/>
    </source>
</evidence>
<feature type="transmembrane region" description="Helical" evidence="9">
    <location>
        <begin position="234"/>
        <end position="255"/>
    </location>
</feature>
<feature type="transmembrane region" description="Helical" evidence="9">
    <location>
        <begin position="33"/>
        <end position="51"/>
    </location>
</feature>
<sequence length="355" mass="40285">MEGEVKNMILVWSTVVASLYYCQRVGKIFPSGIARHLAIFPVVFLFFLLPLNLTSIHFGGTTSFFIAWLASFKLILFAFNKGPLSSNSSIPPSRFILLACFPIKFHQSDHQLSQDATAEKKTHKSPLIYVAKIVIFAVILRIYDYKEQLHPKIILFCYCLHVYFMLEMVLALVAALTKALVHVELEEQFNEPYLATSLQDFWGRRWNLMVPNILQPTVYHPVRSVAARFMDRKWAAIPGVLATFLVSGLMHELVLYNIGRLRPSGEMMCFFLIHGLSLSVEIVIKKILRGKFSVPGIVSGPLTLAYVIYTSFLLFFPPFLRSKADVKGCTESLAFIEFIKNHRLVGPNDIACPFL</sequence>
<comment type="subcellular location">
    <subcellularLocation>
        <location evidence="1">Membrane</location>
        <topology evidence="1">Multi-pass membrane protein</topology>
    </subcellularLocation>
</comment>
<keyword evidence="3" id="KW-0808">Transferase</keyword>
<feature type="transmembrane region" description="Helical" evidence="9">
    <location>
        <begin position="296"/>
        <end position="316"/>
    </location>
</feature>
<feature type="transmembrane region" description="Helical" evidence="9">
    <location>
        <begin position="58"/>
        <end position="79"/>
    </location>
</feature>
<evidence type="ECO:0000313" key="12">
    <source>
        <dbReference type="Proteomes" id="UP001293254"/>
    </source>
</evidence>
<evidence type="ECO:0000256" key="4">
    <source>
        <dbReference type="ARBA" id="ARBA00022692"/>
    </source>
</evidence>
<dbReference type="InterPro" id="IPR032805">
    <property type="entry name" value="Wax_synthase_dom"/>
</dbReference>
<dbReference type="AlphaFoldDB" id="A0AAE1Z0A1"/>
<dbReference type="GO" id="GO:0008374">
    <property type="term" value="F:O-acyltransferase activity"/>
    <property type="evidence" value="ECO:0007669"/>
    <property type="project" value="InterPro"/>
</dbReference>
<dbReference type="GO" id="GO:0016020">
    <property type="term" value="C:membrane"/>
    <property type="evidence" value="ECO:0007669"/>
    <property type="project" value="UniProtKB-SubCell"/>
</dbReference>
<reference evidence="11" key="1">
    <citation type="submission" date="2020-06" db="EMBL/GenBank/DDBJ databases">
        <authorList>
            <person name="Li T."/>
            <person name="Hu X."/>
            <person name="Zhang T."/>
            <person name="Song X."/>
            <person name="Zhang H."/>
            <person name="Dai N."/>
            <person name="Sheng W."/>
            <person name="Hou X."/>
            <person name="Wei L."/>
        </authorList>
    </citation>
    <scope>NUCLEOTIDE SEQUENCE</scope>
    <source>
        <strain evidence="11">3651</strain>
        <tissue evidence="11">Leaf</tissue>
    </source>
</reference>
<organism evidence="11 12">
    <name type="scientific">Sesamum alatum</name>
    <dbReference type="NCBI Taxonomy" id="300844"/>
    <lineage>
        <taxon>Eukaryota</taxon>
        <taxon>Viridiplantae</taxon>
        <taxon>Streptophyta</taxon>
        <taxon>Embryophyta</taxon>
        <taxon>Tracheophyta</taxon>
        <taxon>Spermatophyta</taxon>
        <taxon>Magnoliopsida</taxon>
        <taxon>eudicotyledons</taxon>
        <taxon>Gunneridae</taxon>
        <taxon>Pentapetalae</taxon>
        <taxon>asterids</taxon>
        <taxon>lamiids</taxon>
        <taxon>Lamiales</taxon>
        <taxon>Pedaliaceae</taxon>
        <taxon>Sesamum</taxon>
    </lineage>
</organism>
<evidence type="ECO:0000256" key="7">
    <source>
        <dbReference type="ARBA" id="ARBA00023136"/>
    </source>
</evidence>
<protein>
    <submittedName>
        <fullName evidence="11">Acyl-CoA--sterol O-acyltransferase 1</fullName>
    </submittedName>
</protein>
<keyword evidence="12" id="KW-1185">Reference proteome</keyword>
<evidence type="ECO:0000256" key="6">
    <source>
        <dbReference type="ARBA" id="ARBA00023098"/>
    </source>
</evidence>
<keyword evidence="4 9" id="KW-0812">Transmembrane</keyword>
<name>A0AAE1Z0A1_9LAMI</name>
<evidence type="ECO:0000256" key="3">
    <source>
        <dbReference type="ARBA" id="ARBA00022679"/>
    </source>
</evidence>
<dbReference type="GO" id="GO:0006629">
    <property type="term" value="P:lipid metabolic process"/>
    <property type="evidence" value="ECO:0007669"/>
    <property type="project" value="UniProtKB-KW"/>
</dbReference>
<keyword evidence="6" id="KW-0443">Lipid metabolism</keyword>
<comment type="similarity">
    <text evidence="2">Belongs to the wax synthase family.</text>
</comment>
<keyword evidence="5 9" id="KW-1133">Transmembrane helix</keyword>
<comment type="caution">
    <text evidence="11">The sequence shown here is derived from an EMBL/GenBank/DDBJ whole genome shotgun (WGS) entry which is preliminary data.</text>
</comment>
<dbReference type="EMBL" id="JACGWO010000001">
    <property type="protein sequence ID" value="KAK4439417.1"/>
    <property type="molecule type" value="Genomic_DNA"/>
</dbReference>
<reference evidence="11" key="2">
    <citation type="journal article" date="2024" name="Plant">
        <title>Genomic evolution and insights into agronomic trait innovations of Sesamum species.</title>
        <authorList>
            <person name="Miao H."/>
            <person name="Wang L."/>
            <person name="Qu L."/>
            <person name="Liu H."/>
            <person name="Sun Y."/>
            <person name="Le M."/>
            <person name="Wang Q."/>
            <person name="Wei S."/>
            <person name="Zheng Y."/>
            <person name="Lin W."/>
            <person name="Duan Y."/>
            <person name="Cao H."/>
            <person name="Xiong S."/>
            <person name="Wang X."/>
            <person name="Wei L."/>
            <person name="Li C."/>
            <person name="Ma Q."/>
            <person name="Ju M."/>
            <person name="Zhao R."/>
            <person name="Li G."/>
            <person name="Mu C."/>
            <person name="Tian Q."/>
            <person name="Mei H."/>
            <person name="Zhang T."/>
            <person name="Gao T."/>
            <person name="Zhang H."/>
        </authorList>
    </citation>
    <scope>NUCLEOTIDE SEQUENCE</scope>
    <source>
        <strain evidence="11">3651</strain>
    </source>
</reference>